<dbReference type="STRING" id="5539.A0A3E2HJH3"/>
<evidence type="ECO:0000256" key="11">
    <source>
        <dbReference type="ARBA" id="ARBA00017599"/>
    </source>
</evidence>
<dbReference type="FunFam" id="3.20.20.70:FF:000242">
    <property type="entry name" value="Dihydroorotate reductase PyrE"/>
    <property type="match status" value="1"/>
</dbReference>
<evidence type="ECO:0000256" key="8">
    <source>
        <dbReference type="ARBA" id="ARBA00012791"/>
    </source>
</evidence>
<evidence type="ECO:0000256" key="6">
    <source>
        <dbReference type="ARBA" id="ARBA00005359"/>
    </source>
</evidence>
<keyword evidence="16" id="KW-0560">Oxidoreductase</keyword>
<feature type="non-terminal residue" evidence="29">
    <location>
        <position position="1"/>
    </location>
</feature>
<keyword evidence="18" id="KW-0472">Membrane</keyword>
<dbReference type="EC" id="1.3.5.2" evidence="8"/>
<dbReference type="AlphaFoldDB" id="A0A3E2HJH3"/>
<dbReference type="GO" id="GO:0061759">
    <property type="term" value="F:2-oxoglutarate reductase activity"/>
    <property type="evidence" value="ECO:0007669"/>
    <property type="project" value="UniProtKB-ARBA"/>
</dbReference>
<evidence type="ECO:0000256" key="1">
    <source>
        <dbReference type="ARBA" id="ARBA00001917"/>
    </source>
</evidence>
<evidence type="ECO:0000256" key="9">
    <source>
        <dbReference type="ARBA" id="ARBA00013001"/>
    </source>
</evidence>
<evidence type="ECO:0000256" key="22">
    <source>
        <dbReference type="ARBA" id="ARBA00048126"/>
    </source>
</evidence>
<dbReference type="SUPFAM" id="SSF52283">
    <property type="entry name" value="Formate/glycerate dehydrogenase catalytic domain-like"/>
    <property type="match status" value="1"/>
</dbReference>
<dbReference type="InterPro" id="IPR005720">
    <property type="entry name" value="Dihydroorotate_DH_cat"/>
</dbReference>
<proteinExistence type="inferred from homology"/>
<feature type="region of interest" description="Disordered" evidence="25">
    <location>
        <begin position="978"/>
        <end position="1002"/>
    </location>
</feature>
<dbReference type="CDD" id="cd12176">
    <property type="entry name" value="PGDH_3"/>
    <property type="match status" value="1"/>
</dbReference>
<dbReference type="Pfam" id="PF02826">
    <property type="entry name" value="2-Hacid_dh_C"/>
    <property type="match status" value="1"/>
</dbReference>
<keyword evidence="17" id="KW-0520">NAD</keyword>
<sequence>MATPAKNIAFSPDRLAHAVSHTLSVSTSPTATFQSPPSSFGGGKLSRSQTQAKQLKPFDTQDIKILLLENVNKSGRDILSEQGYQVEALKSSLPEDELIQKIRDVHVIGIRSKTKLTERVLREAKNLIVIGCFCIGTNQVDLDYAARHGIAVFNSPFANSRSVAELVIGEIITLARQLGDRSMELHNGIWNKVSSGCWEIRGKTLGIIGYGHIGSQLSVLAEAMGMSVIYYDVLNLMAMGTSKQVPTLEALLNEADFVTCHVPELPETKNMIAAPQFEQMKKGSYLINASRGSVIDIPALINAMRSGKLAGAAVDVYPSEPGANGDYFNNSLNSWAEDLRSLKNIILTPHIGGSTEEAQSAIGVEVGEALVRYVNSGVTLGAVNLPEVNLRSLTLDEPNHARIIYIHHNVPGVLRKVNEILGDHNVDKQITDNKGDVAYLMADVSNVTLSEIKEISESLEGLSWKVENGQFHYVQEPKVAFNKHTRRKDFSTSPPVEMLSRHSIPTCGCASLCQATYTPPVAEVSDNRISDPTSSSDSLSSIEVDASAQDAMRAGLASVIRLAAVPRTSAVFNRTGSHFSRKFQPFHVSNGLKKQDIGIRRASSASGGASESSSLVSRLRTIFWSTSVVVSVFLLYEAFTDTRFSLHRWLVVPALRFIYTDAEDAHRAGTQSLKRLREFGLNPREKGNPDIRGDLEVEVLGHILRNPIGTSAGIDKNGEVPDALLELGSAYVEIGGITPRPQDGNPKPRLFRIVSQNGLINRFGLNSEGADRVAMRLRERVRRFAHAAGYGSDEAALQRVLDGEAGVPPGSLKEGKLMGVQIAKNKNTPNDVDAIEKDYVYCVKALAPYSDLIVVNVSSPNTENLRDLQRQEPLTKILKGVVGAAQQTKRKTKPAVMVKVSPDEDSQEQIEGICQAVWESGVDGVIVGNTTTRRPPDLPISNPLALEETRLIFEKGGYSGPQLFEQTAKLVKKYRQTLDQTPQPQQDGPANTDENNQQEALSPLKQPIRKVVFCSGGITNGQQALELLNSGADMVQVYTALVYGGPGTISRMKREMRAELGKEAK</sequence>
<evidence type="ECO:0000256" key="20">
    <source>
        <dbReference type="ARBA" id="ARBA00030455"/>
    </source>
</evidence>
<dbReference type="GO" id="GO:0051287">
    <property type="term" value="F:NAD binding"/>
    <property type="evidence" value="ECO:0007669"/>
    <property type="project" value="InterPro"/>
</dbReference>
<dbReference type="PANTHER" id="PTHR48109:SF4">
    <property type="entry name" value="DIHYDROOROTATE DEHYDROGENASE (QUINONE), MITOCHONDRIAL"/>
    <property type="match status" value="1"/>
</dbReference>
<keyword evidence="30" id="KW-1185">Reference proteome</keyword>
<dbReference type="PROSITE" id="PS00671">
    <property type="entry name" value="D_2_HYDROXYACID_DH_3"/>
    <property type="match status" value="1"/>
</dbReference>
<dbReference type="NCBIfam" id="NF008759">
    <property type="entry name" value="PRK11790.1"/>
    <property type="match status" value="1"/>
</dbReference>
<feature type="compositionally biased region" description="Low complexity" evidence="25">
    <location>
        <begin position="978"/>
        <end position="987"/>
    </location>
</feature>
<comment type="cofactor">
    <cofactor evidence="1">
        <name>FMN</name>
        <dbReference type="ChEBI" id="CHEBI:58210"/>
    </cofactor>
</comment>
<dbReference type="PANTHER" id="PTHR48109">
    <property type="entry name" value="DIHYDROOROTATE DEHYDROGENASE (QUINONE), MITOCHONDRIAL-RELATED"/>
    <property type="match status" value="1"/>
</dbReference>
<keyword evidence="13" id="KW-0028">Amino-acid biosynthesis</keyword>
<dbReference type="SUPFAM" id="SSF51735">
    <property type="entry name" value="NAD(P)-binding Rossmann-fold domains"/>
    <property type="match status" value="1"/>
</dbReference>
<evidence type="ECO:0000259" key="28">
    <source>
        <dbReference type="Pfam" id="PF02826"/>
    </source>
</evidence>
<dbReference type="InterPro" id="IPR029752">
    <property type="entry name" value="D-isomer_DH_CS1"/>
</dbReference>
<evidence type="ECO:0000259" key="26">
    <source>
        <dbReference type="Pfam" id="PF00389"/>
    </source>
</evidence>
<dbReference type="Pfam" id="PF00389">
    <property type="entry name" value="2-Hacid_dh"/>
    <property type="match status" value="1"/>
</dbReference>
<feature type="domain" description="D-isomer specific 2-hydroxyacid dehydrogenase catalytic" evidence="26">
    <location>
        <begin position="65"/>
        <end position="384"/>
    </location>
</feature>
<dbReference type="InterPro" id="IPR050074">
    <property type="entry name" value="DHO_dehydrogenase"/>
</dbReference>
<evidence type="ECO:0000256" key="24">
    <source>
        <dbReference type="ARBA" id="ARBA00048731"/>
    </source>
</evidence>
<dbReference type="FunFam" id="3.30.70.260:FF:000036">
    <property type="entry name" value="D-3-phosphoglycerate dehydrogenase"/>
    <property type="match status" value="1"/>
</dbReference>
<organism evidence="29 30">
    <name type="scientific">Scytalidium lignicola</name>
    <name type="common">Hyphomycete</name>
    <dbReference type="NCBI Taxonomy" id="5539"/>
    <lineage>
        <taxon>Eukaryota</taxon>
        <taxon>Fungi</taxon>
        <taxon>Dikarya</taxon>
        <taxon>Ascomycota</taxon>
        <taxon>Pezizomycotina</taxon>
        <taxon>Leotiomycetes</taxon>
        <taxon>Leotiomycetes incertae sedis</taxon>
        <taxon>Scytalidium</taxon>
    </lineage>
</organism>
<comment type="pathway">
    <text evidence="4">Pyrimidine metabolism; UMP biosynthesis via de novo pathway; orotate from (S)-dihydroorotate (quinone route): step 1/1.</text>
</comment>
<comment type="function">
    <text evidence="2">Catalyzes the reversible oxidation of 3-phospho-D-glycerate to 3-phosphonooxypyruvate, the first step of the phosphorylated L-serine biosynthesis pathway. Also catalyzes the reversible oxidation of 2-hydroxyglutarate to 2-oxoglutarate.</text>
</comment>
<dbReference type="OrthoDB" id="1621027at2759"/>
<feature type="region of interest" description="Disordered" evidence="25">
    <location>
        <begin position="27"/>
        <end position="46"/>
    </location>
</feature>
<dbReference type="EC" id="1.1.1.399" evidence="9"/>
<evidence type="ECO:0000256" key="13">
    <source>
        <dbReference type="ARBA" id="ARBA00022605"/>
    </source>
</evidence>
<dbReference type="NCBIfam" id="TIGR01036">
    <property type="entry name" value="pyrD_sub2"/>
    <property type="match status" value="1"/>
</dbReference>
<evidence type="ECO:0000256" key="5">
    <source>
        <dbReference type="ARBA" id="ARBA00005216"/>
    </source>
</evidence>
<dbReference type="PROSITE" id="PS00911">
    <property type="entry name" value="DHODEHASE_1"/>
    <property type="match status" value="1"/>
</dbReference>
<evidence type="ECO:0000256" key="12">
    <source>
        <dbReference type="ARBA" id="ARBA00022553"/>
    </source>
</evidence>
<dbReference type="InterPro" id="IPR006139">
    <property type="entry name" value="D-isomer_2_OHA_DH_cat_dom"/>
</dbReference>
<dbReference type="GO" id="GO:0004617">
    <property type="term" value="F:phosphoglycerate dehydrogenase activity"/>
    <property type="evidence" value="ECO:0007669"/>
    <property type="project" value="UniProtKB-EC"/>
</dbReference>
<name>A0A3E2HJH3_SCYLI</name>
<dbReference type="CDD" id="cd04738">
    <property type="entry name" value="DHOD_2_like"/>
    <property type="match status" value="1"/>
</dbReference>
<comment type="similarity">
    <text evidence="6">Belongs to the dihydroorotate dehydrogenase family. Type 2 subfamily.</text>
</comment>
<evidence type="ECO:0000256" key="10">
    <source>
        <dbReference type="ARBA" id="ARBA00013143"/>
    </source>
</evidence>
<dbReference type="GO" id="GO:0006564">
    <property type="term" value="P:L-serine biosynthetic process"/>
    <property type="evidence" value="ECO:0007669"/>
    <property type="project" value="UniProtKB-KW"/>
</dbReference>
<comment type="similarity">
    <text evidence="7">Belongs to the D-isomer specific 2-hydroxyacid dehydrogenase family.</text>
</comment>
<evidence type="ECO:0000256" key="7">
    <source>
        <dbReference type="ARBA" id="ARBA00005854"/>
    </source>
</evidence>
<dbReference type="GO" id="GO:0044205">
    <property type="term" value="P:'de novo' UMP biosynthetic process"/>
    <property type="evidence" value="ECO:0007669"/>
    <property type="project" value="UniProtKB-UniPathway"/>
</dbReference>
<dbReference type="GO" id="GO:0006207">
    <property type="term" value="P:'de novo' pyrimidine nucleobase biosynthetic process"/>
    <property type="evidence" value="ECO:0007669"/>
    <property type="project" value="InterPro"/>
</dbReference>
<evidence type="ECO:0000256" key="16">
    <source>
        <dbReference type="ARBA" id="ARBA00023002"/>
    </source>
</evidence>
<keyword evidence="19" id="KW-0718">Serine biosynthesis</keyword>
<evidence type="ECO:0000313" key="29">
    <source>
        <dbReference type="EMBL" id="RFU33558.1"/>
    </source>
</evidence>
<dbReference type="Gene3D" id="3.30.70.260">
    <property type="match status" value="1"/>
</dbReference>
<keyword evidence="12" id="KW-0597">Phosphoprotein</keyword>
<comment type="caution">
    <text evidence="29">The sequence shown here is derived from an EMBL/GenBank/DDBJ whole genome shotgun (WGS) entry which is preliminary data.</text>
</comment>
<keyword evidence="15" id="KW-0288">FMN</keyword>
<dbReference type="PROSITE" id="PS00065">
    <property type="entry name" value="D_2_HYDROXYACID_DH_1"/>
    <property type="match status" value="1"/>
</dbReference>
<feature type="domain" description="D-isomer specific 2-hydroxyacid dehydrogenase NAD-binding" evidence="28">
    <location>
        <begin position="169"/>
        <end position="352"/>
    </location>
</feature>
<dbReference type="InterPro" id="IPR001295">
    <property type="entry name" value="Dihydroorotate_DH_CS"/>
</dbReference>
<dbReference type="FunFam" id="3.40.50.720:FF:000041">
    <property type="entry name" value="D-3-phosphoglycerate dehydrogenase"/>
    <property type="match status" value="1"/>
</dbReference>
<evidence type="ECO:0000256" key="23">
    <source>
        <dbReference type="ARBA" id="ARBA00048639"/>
    </source>
</evidence>
<dbReference type="EMBL" id="NCSJ02000034">
    <property type="protein sequence ID" value="RFU33558.1"/>
    <property type="molecule type" value="Genomic_DNA"/>
</dbReference>
<evidence type="ECO:0000256" key="25">
    <source>
        <dbReference type="SAM" id="MobiDB-lite"/>
    </source>
</evidence>
<feature type="non-terminal residue" evidence="29">
    <location>
        <position position="1065"/>
    </location>
</feature>
<feature type="domain" description="Dihydroorotate dehydrogenase catalytic" evidence="27">
    <location>
        <begin position="1012"/>
        <end position="1060"/>
    </location>
</feature>
<evidence type="ECO:0000313" key="30">
    <source>
        <dbReference type="Proteomes" id="UP000258309"/>
    </source>
</evidence>
<evidence type="ECO:0000256" key="21">
    <source>
        <dbReference type="ARBA" id="ARBA00031623"/>
    </source>
</evidence>
<evidence type="ECO:0000256" key="17">
    <source>
        <dbReference type="ARBA" id="ARBA00023027"/>
    </source>
</evidence>
<feature type="compositionally biased region" description="Polar residues" evidence="25">
    <location>
        <begin position="27"/>
        <end position="38"/>
    </location>
</feature>
<accession>A0A3E2HJH3</accession>
<comment type="catalytic activity">
    <reaction evidence="24">
        <text>(2R)-3-phosphoglycerate + NAD(+) = 3-phosphooxypyruvate + NADH + H(+)</text>
        <dbReference type="Rhea" id="RHEA:12641"/>
        <dbReference type="ChEBI" id="CHEBI:15378"/>
        <dbReference type="ChEBI" id="CHEBI:18110"/>
        <dbReference type="ChEBI" id="CHEBI:57540"/>
        <dbReference type="ChEBI" id="CHEBI:57945"/>
        <dbReference type="ChEBI" id="CHEBI:58272"/>
        <dbReference type="EC" id="1.1.1.95"/>
    </reaction>
</comment>
<evidence type="ECO:0000256" key="2">
    <source>
        <dbReference type="ARBA" id="ARBA00003800"/>
    </source>
</evidence>
<dbReference type="SUPFAM" id="SSF55021">
    <property type="entry name" value="ACT-like"/>
    <property type="match status" value="1"/>
</dbReference>
<feature type="compositionally biased region" description="Polar residues" evidence="25">
    <location>
        <begin position="988"/>
        <end position="1000"/>
    </location>
</feature>
<evidence type="ECO:0000256" key="19">
    <source>
        <dbReference type="ARBA" id="ARBA00023299"/>
    </source>
</evidence>
<comment type="catalytic activity">
    <reaction evidence="23">
        <text>(S)-dihydroorotate + a quinone = orotate + a quinol</text>
        <dbReference type="Rhea" id="RHEA:30187"/>
        <dbReference type="ChEBI" id="CHEBI:24646"/>
        <dbReference type="ChEBI" id="CHEBI:30839"/>
        <dbReference type="ChEBI" id="CHEBI:30864"/>
        <dbReference type="ChEBI" id="CHEBI:132124"/>
        <dbReference type="EC" id="1.3.5.2"/>
    </reaction>
</comment>
<reference evidence="29 30" key="1">
    <citation type="submission" date="2018-05" db="EMBL/GenBank/DDBJ databases">
        <title>Draft genome sequence of Scytalidium lignicola DSM 105466, a ubiquitous saprotrophic fungus.</title>
        <authorList>
            <person name="Buettner E."/>
            <person name="Gebauer A.M."/>
            <person name="Hofrichter M."/>
            <person name="Liers C."/>
            <person name="Kellner H."/>
        </authorList>
    </citation>
    <scope>NUCLEOTIDE SEQUENCE [LARGE SCALE GENOMIC DNA]</scope>
    <source>
        <strain evidence="29 30">DSM 105466</strain>
    </source>
</reference>
<dbReference type="InterPro" id="IPR029753">
    <property type="entry name" value="D-isomer_DH_CS"/>
</dbReference>
<evidence type="ECO:0000256" key="18">
    <source>
        <dbReference type="ARBA" id="ARBA00023136"/>
    </source>
</evidence>
<dbReference type="Pfam" id="PF01180">
    <property type="entry name" value="DHO_dh"/>
    <property type="match status" value="2"/>
</dbReference>
<comment type="pathway">
    <text evidence="5">Amino-acid biosynthesis; L-serine biosynthesis; L-serine from 3-phospho-D-glycerate: step 1/3.</text>
</comment>
<evidence type="ECO:0000259" key="27">
    <source>
        <dbReference type="Pfam" id="PF01180"/>
    </source>
</evidence>
<dbReference type="InterPro" id="IPR036291">
    <property type="entry name" value="NAD(P)-bd_dom_sf"/>
</dbReference>
<dbReference type="Proteomes" id="UP000258309">
    <property type="component" value="Unassembled WGS sequence"/>
</dbReference>
<dbReference type="Gene3D" id="3.40.50.720">
    <property type="entry name" value="NAD(P)-binding Rossmann-like Domain"/>
    <property type="match status" value="2"/>
</dbReference>
<evidence type="ECO:0000256" key="15">
    <source>
        <dbReference type="ARBA" id="ARBA00022643"/>
    </source>
</evidence>
<dbReference type="InterPro" id="IPR006140">
    <property type="entry name" value="D-isomer_DH_NAD-bd"/>
</dbReference>
<comment type="catalytic activity">
    <reaction evidence="22">
        <text>(R)-2-hydroxyglutarate + NAD(+) = 2-oxoglutarate + NADH + H(+)</text>
        <dbReference type="Rhea" id="RHEA:49612"/>
        <dbReference type="ChEBI" id="CHEBI:15378"/>
        <dbReference type="ChEBI" id="CHEBI:15801"/>
        <dbReference type="ChEBI" id="CHEBI:16810"/>
        <dbReference type="ChEBI" id="CHEBI:57540"/>
        <dbReference type="ChEBI" id="CHEBI:57945"/>
        <dbReference type="EC" id="1.1.1.399"/>
    </reaction>
</comment>
<feature type="domain" description="Dihydroorotate dehydrogenase catalytic" evidence="27">
    <location>
        <begin position="695"/>
        <end position="979"/>
    </location>
</feature>
<dbReference type="InterPro" id="IPR045865">
    <property type="entry name" value="ACT-like_dom_sf"/>
</dbReference>
<dbReference type="SUPFAM" id="SSF51395">
    <property type="entry name" value="FMN-linked oxidoreductases"/>
    <property type="match status" value="1"/>
</dbReference>
<dbReference type="EC" id="1.1.1.95" evidence="10"/>
<dbReference type="InterPro" id="IPR013785">
    <property type="entry name" value="Aldolase_TIM"/>
</dbReference>
<evidence type="ECO:0000256" key="14">
    <source>
        <dbReference type="ARBA" id="ARBA00022630"/>
    </source>
</evidence>
<evidence type="ECO:0000256" key="3">
    <source>
        <dbReference type="ARBA" id="ARBA00004370"/>
    </source>
</evidence>
<dbReference type="InterPro" id="IPR005719">
    <property type="entry name" value="Dihydroorotate_DH_2"/>
</dbReference>
<dbReference type="GO" id="GO:0106430">
    <property type="term" value="F:dihydroorotate dehydrogenase (quinone) activity"/>
    <property type="evidence" value="ECO:0007669"/>
    <property type="project" value="UniProtKB-EC"/>
</dbReference>
<protein>
    <recommendedName>
        <fullName evidence="11">Dihydroorotate dehydrogenase (quinone), mitochondrial</fullName>
        <ecNumber evidence="9">1.1.1.399</ecNumber>
        <ecNumber evidence="10">1.1.1.95</ecNumber>
        <ecNumber evidence="8">1.3.5.2</ecNumber>
    </recommendedName>
    <alternativeName>
        <fullName evidence="20">2-oxoglutarate reductase</fullName>
    </alternativeName>
    <alternativeName>
        <fullName evidence="21">Dihydroorotate oxidase</fullName>
    </alternativeName>
</protein>
<dbReference type="UniPathway" id="UPA00070">
    <property type="reaction ID" value="UER00946"/>
</dbReference>
<evidence type="ECO:0000256" key="4">
    <source>
        <dbReference type="ARBA" id="ARBA00005161"/>
    </source>
</evidence>
<comment type="subcellular location">
    <subcellularLocation>
        <location evidence="3">Membrane</location>
    </subcellularLocation>
</comment>
<keyword evidence="14" id="KW-0285">Flavoprotein</keyword>
<gene>
    <name evidence="29" type="ORF">B7463_g2783</name>
</gene>
<dbReference type="Gene3D" id="3.20.20.70">
    <property type="entry name" value="Aldolase class I"/>
    <property type="match status" value="1"/>
</dbReference>
<dbReference type="GO" id="GO:0005743">
    <property type="term" value="C:mitochondrial inner membrane"/>
    <property type="evidence" value="ECO:0007669"/>
    <property type="project" value="TreeGrafter"/>
</dbReference>